<dbReference type="PANTHER" id="PTHR30151:SF38">
    <property type="entry name" value="ALIPHATIC SULFONATES TRANSPORT PERMEASE PROTEIN SSUC-RELATED"/>
    <property type="match status" value="1"/>
</dbReference>
<feature type="transmembrane region" description="Helical" evidence="7">
    <location>
        <begin position="108"/>
        <end position="127"/>
    </location>
</feature>
<evidence type="ECO:0000256" key="6">
    <source>
        <dbReference type="ARBA" id="ARBA00023136"/>
    </source>
</evidence>
<evidence type="ECO:0000313" key="10">
    <source>
        <dbReference type="Proteomes" id="UP000613160"/>
    </source>
</evidence>
<keyword evidence="2 7" id="KW-0813">Transport</keyword>
<dbReference type="InterPro" id="IPR000515">
    <property type="entry name" value="MetI-like"/>
</dbReference>
<dbReference type="RefSeq" id="WP_188850035.1">
    <property type="nucleotide sequence ID" value="NZ_BMJJ01000003.1"/>
</dbReference>
<evidence type="ECO:0000313" key="9">
    <source>
        <dbReference type="EMBL" id="GGD13824.1"/>
    </source>
</evidence>
<comment type="similarity">
    <text evidence="7">Belongs to the binding-protein-dependent transport system permease family.</text>
</comment>
<dbReference type="EMBL" id="BMJJ01000003">
    <property type="protein sequence ID" value="GGD13824.1"/>
    <property type="molecule type" value="Genomic_DNA"/>
</dbReference>
<gene>
    <name evidence="9" type="ORF">GCM10011335_15740</name>
</gene>
<dbReference type="CDD" id="cd06261">
    <property type="entry name" value="TM_PBP2"/>
    <property type="match status" value="1"/>
</dbReference>
<feature type="domain" description="ABC transmembrane type-1" evidence="8">
    <location>
        <begin position="69"/>
        <end position="249"/>
    </location>
</feature>
<proteinExistence type="inferred from homology"/>
<keyword evidence="10" id="KW-1185">Reference proteome</keyword>
<keyword evidence="6 7" id="KW-0472">Membrane</keyword>
<keyword evidence="5 7" id="KW-1133">Transmembrane helix</keyword>
<dbReference type="AlphaFoldDB" id="A0A916XV94"/>
<evidence type="ECO:0000256" key="3">
    <source>
        <dbReference type="ARBA" id="ARBA00022475"/>
    </source>
</evidence>
<dbReference type="PANTHER" id="PTHR30151">
    <property type="entry name" value="ALKANE SULFONATE ABC TRANSPORTER-RELATED, MEMBRANE SUBUNIT"/>
    <property type="match status" value="1"/>
</dbReference>
<dbReference type="PROSITE" id="PS50928">
    <property type="entry name" value="ABC_TM1"/>
    <property type="match status" value="1"/>
</dbReference>
<name>A0A916XV94_9HYPH</name>
<sequence length="264" mass="28735">MPRRAGCDVQRAPSRRISPAAVTTASMLALLALWWVAAGLAQSRLLPTPAAVAAAFWRDARTGELPFHLAMTLMRVAASFVVAMTIGSAIGLALGLSRTANRFFNPWVILFLNLPALVVIFLLFIWIGTNETAAILAIAINKIPNVVVTIREGAQALDRQLAEMAKVYRFSRRDRLVHVILPQLQPYVAAATRSGLSLIWKIALVVELFGLSSGVGFQIATYFSLSNVAAILAYTLAFVAVMLLVELLIVQPLEARATRWRGKS</sequence>
<evidence type="ECO:0000256" key="2">
    <source>
        <dbReference type="ARBA" id="ARBA00022448"/>
    </source>
</evidence>
<comment type="subcellular location">
    <subcellularLocation>
        <location evidence="1 7">Cell membrane</location>
        <topology evidence="1 7">Multi-pass membrane protein</topology>
    </subcellularLocation>
</comment>
<feature type="transmembrane region" description="Helical" evidence="7">
    <location>
        <begin position="76"/>
        <end position="96"/>
    </location>
</feature>
<dbReference type="GO" id="GO:0055085">
    <property type="term" value="P:transmembrane transport"/>
    <property type="evidence" value="ECO:0007669"/>
    <property type="project" value="InterPro"/>
</dbReference>
<feature type="transmembrane region" description="Helical" evidence="7">
    <location>
        <begin position="231"/>
        <end position="250"/>
    </location>
</feature>
<evidence type="ECO:0000256" key="5">
    <source>
        <dbReference type="ARBA" id="ARBA00022989"/>
    </source>
</evidence>
<evidence type="ECO:0000256" key="4">
    <source>
        <dbReference type="ARBA" id="ARBA00022692"/>
    </source>
</evidence>
<keyword evidence="4 7" id="KW-0812">Transmembrane</keyword>
<evidence type="ECO:0000259" key="8">
    <source>
        <dbReference type="PROSITE" id="PS50928"/>
    </source>
</evidence>
<dbReference type="Pfam" id="PF00528">
    <property type="entry name" value="BPD_transp_1"/>
    <property type="match status" value="1"/>
</dbReference>
<reference evidence="9" key="1">
    <citation type="journal article" date="2014" name="Int. J. Syst. Evol. Microbiol.">
        <title>Complete genome sequence of Corynebacterium casei LMG S-19264T (=DSM 44701T), isolated from a smear-ripened cheese.</title>
        <authorList>
            <consortium name="US DOE Joint Genome Institute (JGI-PGF)"/>
            <person name="Walter F."/>
            <person name="Albersmeier A."/>
            <person name="Kalinowski J."/>
            <person name="Ruckert C."/>
        </authorList>
    </citation>
    <scope>NUCLEOTIDE SEQUENCE</scope>
    <source>
        <strain evidence="9">CGMCC 1.15493</strain>
    </source>
</reference>
<keyword evidence="3" id="KW-1003">Cell membrane</keyword>
<dbReference type="Gene3D" id="1.10.3720.10">
    <property type="entry name" value="MetI-like"/>
    <property type="match status" value="1"/>
</dbReference>
<protein>
    <submittedName>
        <fullName evidence="9">ABC transporter permease</fullName>
    </submittedName>
</protein>
<dbReference type="Proteomes" id="UP000613160">
    <property type="component" value="Unassembled WGS sequence"/>
</dbReference>
<comment type="caution">
    <text evidence="9">The sequence shown here is derived from an EMBL/GenBank/DDBJ whole genome shotgun (WGS) entry which is preliminary data.</text>
</comment>
<dbReference type="SUPFAM" id="SSF161098">
    <property type="entry name" value="MetI-like"/>
    <property type="match status" value="1"/>
</dbReference>
<reference evidence="9" key="2">
    <citation type="submission" date="2020-09" db="EMBL/GenBank/DDBJ databases">
        <authorList>
            <person name="Sun Q."/>
            <person name="Zhou Y."/>
        </authorList>
    </citation>
    <scope>NUCLEOTIDE SEQUENCE</scope>
    <source>
        <strain evidence="9">CGMCC 1.15493</strain>
    </source>
</reference>
<dbReference type="InterPro" id="IPR035906">
    <property type="entry name" value="MetI-like_sf"/>
</dbReference>
<dbReference type="GO" id="GO:0005886">
    <property type="term" value="C:plasma membrane"/>
    <property type="evidence" value="ECO:0007669"/>
    <property type="project" value="UniProtKB-SubCell"/>
</dbReference>
<feature type="transmembrane region" description="Helical" evidence="7">
    <location>
        <begin position="133"/>
        <end position="150"/>
    </location>
</feature>
<accession>A0A916XV94</accession>
<evidence type="ECO:0000256" key="7">
    <source>
        <dbReference type="RuleBase" id="RU363032"/>
    </source>
</evidence>
<evidence type="ECO:0000256" key="1">
    <source>
        <dbReference type="ARBA" id="ARBA00004651"/>
    </source>
</evidence>
<feature type="transmembrane region" description="Helical" evidence="7">
    <location>
        <begin position="202"/>
        <end position="225"/>
    </location>
</feature>
<organism evidence="9 10">
    <name type="scientific">Aureimonas glaciei</name>
    <dbReference type="NCBI Taxonomy" id="1776957"/>
    <lineage>
        <taxon>Bacteria</taxon>
        <taxon>Pseudomonadati</taxon>
        <taxon>Pseudomonadota</taxon>
        <taxon>Alphaproteobacteria</taxon>
        <taxon>Hyphomicrobiales</taxon>
        <taxon>Aurantimonadaceae</taxon>
        <taxon>Aureimonas</taxon>
    </lineage>
</organism>
<feature type="transmembrane region" description="Helical" evidence="7">
    <location>
        <begin position="20"/>
        <end position="37"/>
    </location>
</feature>